<dbReference type="InterPro" id="IPR041459">
    <property type="entry name" value="MPTase-PolyVal"/>
</dbReference>
<dbReference type="GO" id="GO:0003697">
    <property type="term" value="F:single-stranded DNA binding"/>
    <property type="evidence" value="ECO:0007669"/>
    <property type="project" value="InterPro"/>
</dbReference>
<geneLocation type="plasmid" evidence="4">
    <name>pej02</name>
</geneLocation>
<keyword evidence="4" id="KW-1185">Reference proteome</keyword>
<dbReference type="EMBL" id="CP017783">
    <property type="protein sequence ID" value="AOZ71400.1"/>
    <property type="molecule type" value="Genomic_DNA"/>
</dbReference>
<dbReference type="Pfam" id="PF18818">
    <property type="entry name" value="MPTase-PolyVal"/>
    <property type="match status" value="1"/>
</dbReference>
<reference evidence="3 4" key="1">
    <citation type="submission" date="2016-10" db="EMBL/GenBank/DDBJ databases">
        <title>Rhodobacter sp. LPB0142, isolated from sea water.</title>
        <authorList>
            <person name="Kim E."/>
            <person name="Yi H."/>
        </authorList>
    </citation>
    <scope>NUCLEOTIDE SEQUENCE [LARGE SCALE GENOMIC DNA]</scope>
    <source>
        <strain evidence="3 4">LPB0142</strain>
        <plasmid evidence="4">Plasmid pej02</plasmid>
    </source>
</reference>
<name>A0A1D9MI12_9RHOB</name>
<gene>
    <name evidence="3" type="ORF">LPB142_18145</name>
</gene>
<dbReference type="Pfam" id="PF08401">
    <property type="entry name" value="ArdcN"/>
    <property type="match status" value="1"/>
</dbReference>
<sequence length="294" mass="33037">MTDAKFDVYSHVTEQIIAQIEAGTPPWRKPWTGGAAGTALPMRWNGEAYRGINILMLWAMAAAKGYSSERWMTFKQAQELGGHVRKGEKSSTVVKFGTVEREDENGEERQIPYARAYRVFNADQIEGLAADFYLLPDPPRDLGTVADPELEAFFAATGAQIDSTEEPRAYYNLKTDRIHMPLISTFHRAASYYGTLAHELTHWTGAAQRLDRFSRFNDRKAYAFEELVAEIGNCMLCAQLGLEPEFDQSAAYVEGWLKALKEDNRAIFRAASEAQKAVDYIMARAAQVDRMAAE</sequence>
<organism evidence="3 4">
    <name type="scientific">Rhodobacter xanthinilyticus</name>
    <dbReference type="NCBI Taxonomy" id="1850250"/>
    <lineage>
        <taxon>Bacteria</taxon>
        <taxon>Pseudomonadati</taxon>
        <taxon>Pseudomonadota</taxon>
        <taxon>Alphaproteobacteria</taxon>
        <taxon>Rhodobacterales</taxon>
        <taxon>Rhodobacter group</taxon>
        <taxon>Rhodobacter</taxon>
    </lineage>
</organism>
<feature type="domain" description="N-terminal" evidence="1">
    <location>
        <begin position="7"/>
        <end position="120"/>
    </location>
</feature>
<evidence type="ECO:0000259" key="2">
    <source>
        <dbReference type="Pfam" id="PF18818"/>
    </source>
</evidence>
<dbReference type="InterPro" id="IPR017113">
    <property type="entry name" value="Antirestriction_ArdC"/>
</dbReference>
<feature type="domain" description="Polyvalent protein metallopeptidase" evidence="2">
    <location>
        <begin position="149"/>
        <end position="272"/>
    </location>
</feature>
<protein>
    <submittedName>
        <fullName evidence="3">Antirestriction protein</fullName>
    </submittedName>
</protein>
<evidence type="ECO:0000259" key="1">
    <source>
        <dbReference type="Pfam" id="PF08401"/>
    </source>
</evidence>
<dbReference type="Proteomes" id="UP000176562">
    <property type="component" value="Plasmid pEJ02"/>
</dbReference>
<dbReference type="RefSeq" id="WP_071167477.1">
    <property type="nucleotide sequence ID" value="NZ_CP017783.1"/>
</dbReference>
<proteinExistence type="predicted"/>
<evidence type="ECO:0000313" key="3">
    <source>
        <dbReference type="EMBL" id="AOZ71400.1"/>
    </source>
</evidence>
<dbReference type="AlphaFoldDB" id="A0A1D9MI12"/>
<accession>A0A1D9MI12</accession>
<dbReference type="KEGG" id="rhp:LPB142_18145"/>
<dbReference type="PIRSF" id="PIRSF037112">
    <property type="entry name" value="Antirestriction_ArdC"/>
    <property type="match status" value="1"/>
</dbReference>
<evidence type="ECO:0000313" key="4">
    <source>
        <dbReference type="Proteomes" id="UP000176562"/>
    </source>
</evidence>
<dbReference type="InterPro" id="IPR013610">
    <property type="entry name" value="ArdC_N"/>
</dbReference>
<keyword evidence="3" id="KW-0614">Plasmid</keyword>